<feature type="domain" description="YqgU-like 6-bladed beta-propeller" evidence="2">
    <location>
        <begin position="88"/>
        <end position="352"/>
    </location>
</feature>
<accession>A0A5D4KED1</accession>
<dbReference type="InterPro" id="IPR048421">
    <property type="entry name" value="YqgU_beta-prop"/>
</dbReference>
<dbReference type="AlphaFoldDB" id="A0A5D4KED1"/>
<reference evidence="3 4" key="1">
    <citation type="submission" date="2019-08" db="EMBL/GenBank/DDBJ databases">
        <title>Bacillus genomes from the desert of Cuatro Cienegas, Coahuila.</title>
        <authorList>
            <person name="Olmedo-Alvarez G."/>
        </authorList>
    </citation>
    <scope>NUCLEOTIDE SEQUENCE [LARGE SCALE GENOMIC DNA]</scope>
    <source>
        <strain evidence="3 4">CH40_1T</strain>
    </source>
</reference>
<protein>
    <recommendedName>
        <fullName evidence="2">YqgU-like 6-bladed beta-propeller domain-containing protein</fullName>
    </recommendedName>
</protein>
<feature type="signal peptide" evidence="1">
    <location>
        <begin position="1"/>
        <end position="18"/>
    </location>
</feature>
<proteinExistence type="predicted"/>
<dbReference type="RefSeq" id="WP_148946710.1">
    <property type="nucleotide sequence ID" value="NZ_VTEH01000006.1"/>
</dbReference>
<evidence type="ECO:0000313" key="4">
    <source>
        <dbReference type="Proteomes" id="UP000323317"/>
    </source>
</evidence>
<organism evidence="3 4">
    <name type="scientific">Rossellomorea vietnamensis</name>
    <dbReference type="NCBI Taxonomy" id="218284"/>
    <lineage>
        <taxon>Bacteria</taxon>
        <taxon>Bacillati</taxon>
        <taxon>Bacillota</taxon>
        <taxon>Bacilli</taxon>
        <taxon>Bacillales</taxon>
        <taxon>Bacillaceae</taxon>
        <taxon>Rossellomorea</taxon>
    </lineage>
</organism>
<name>A0A5D4KED1_9BACI</name>
<dbReference type="SUPFAM" id="SSF69304">
    <property type="entry name" value="Tricorn protease N-terminal domain"/>
    <property type="match status" value="1"/>
</dbReference>
<dbReference type="Proteomes" id="UP000323317">
    <property type="component" value="Unassembled WGS sequence"/>
</dbReference>
<comment type="caution">
    <text evidence="3">The sequence shown here is derived from an EMBL/GenBank/DDBJ whole genome shotgun (WGS) entry which is preliminary data.</text>
</comment>
<dbReference type="EMBL" id="VTEH01000006">
    <property type="protein sequence ID" value="TYR75532.1"/>
    <property type="molecule type" value="Genomic_DNA"/>
</dbReference>
<evidence type="ECO:0000313" key="3">
    <source>
        <dbReference type="EMBL" id="TYR75532.1"/>
    </source>
</evidence>
<evidence type="ECO:0000256" key="1">
    <source>
        <dbReference type="SAM" id="SignalP"/>
    </source>
</evidence>
<feature type="chain" id="PRO_5038842905" description="YqgU-like 6-bladed beta-propeller domain-containing protein" evidence="1">
    <location>
        <begin position="19"/>
        <end position="373"/>
    </location>
</feature>
<dbReference type="Pfam" id="PF21101">
    <property type="entry name" value="YqgU"/>
    <property type="match status" value="1"/>
</dbReference>
<sequence length="373" mass="42487">MNKIHRLLFLLSCLFLLASCNGDPPNNEPEKQPVSKKEQVDEQEAAAKELIPLALEENSFQRVIDWIDNDRVIILSKSDNENQLIDYNIFSGEQKQLFSDEEVIVDAKISPDRQRILVHSAPLTYSASMTVIDLEGNVIFQEEIDSYELAFEWNEDNTDWLFVTSFAEDWSFETLLADLSQGTVSAVESPQPFIKWHTENSFLFQDWPEDSISLTAPLYSRNLYSKDKVLVEEETIHFNRISPYILSISMDDVTEGNAVYQFITEEGTIASSTEQPLLSSYSNWMIPYYDKIDSEHALVSFTAGESMPEDTYQGTFTLEKWDLKTGQREVILSGLSNEPLQCSPSGDYCLTGYDLKQAVDLKNKETADLITVK</sequence>
<keyword evidence="1" id="KW-0732">Signal</keyword>
<gene>
    <name evidence="3" type="ORF">FZC79_10185</name>
</gene>
<evidence type="ECO:0000259" key="2">
    <source>
        <dbReference type="Pfam" id="PF21101"/>
    </source>
</evidence>
<dbReference type="PROSITE" id="PS51257">
    <property type="entry name" value="PROKAR_LIPOPROTEIN"/>
    <property type="match status" value="1"/>
</dbReference>